<evidence type="ECO:0000256" key="2">
    <source>
        <dbReference type="SAM" id="SignalP"/>
    </source>
</evidence>
<feature type="chain" id="PRO_5047461643" description="Beta/gamma crystallin 'Greek key' domain-containing protein" evidence="2">
    <location>
        <begin position="23"/>
        <end position="384"/>
    </location>
</feature>
<evidence type="ECO:0000256" key="1">
    <source>
        <dbReference type="SAM" id="MobiDB-lite"/>
    </source>
</evidence>
<proteinExistence type="predicted"/>
<dbReference type="EMBL" id="JBHSSW010000003">
    <property type="protein sequence ID" value="MFC6197060.1"/>
    <property type="molecule type" value="Genomic_DNA"/>
</dbReference>
<comment type="caution">
    <text evidence="3">The sequence shown here is derived from an EMBL/GenBank/DDBJ whole genome shotgun (WGS) entry which is preliminary data.</text>
</comment>
<accession>A0ABW1S5W7</accession>
<feature type="signal peptide" evidence="2">
    <location>
        <begin position="1"/>
        <end position="22"/>
    </location>
</feature>
<organism evidence="3 4">
    <name type="scientific">Ponticaulis profundi</name>
    <dbReference type="NCBI Taxonomy" id="2665222"/>
    <lineage>
        <taxon>Bacteria</taxon>
        <taxon>Pseudomonadati</taxon>
        <taxon>Pseudomonadota</taxon>
        <taxon>Alphaproteobacteria</taxon>
        <taxon>Hyphomonadales</taxon>
        <taxon>Hyphomonadaceae</taxon>
        <taxon>Ponticaulis</taxon>
    </lineage>
</organism>
<gene>
    <name evidence="3" type="ORF">ACFQDM_03180</name>
</gene>
<evidence type="ECO:0000313" key="3">
    <source>
        <dbReference type="EMBL" id="MFC6197060.1"/>
    </source>
</evidence>
<dbReference type="RefSeq" id="WP_377375346.1">
    <property type="nucleotide sequence ID" value="NZ_JBHSSW010000003.1"/>
</dbReference>
<keyword evidence="4" id="KW-1185">Reference proteome</keyword>
<evidence type="ECO:0008006" key="5">
    <source>
        <dbReference type="Google" id="ProtNLM"/>
    </source>
</evidence>
<evidence type="ECO:0000313" key="4">
    <source>
        <dbReference type="Proteomes" id="UP001596303"/>
    </source>
</evidence>
<feature type="region of interest" description="Disordered" evidence="1">
    <location>
        <begin position="116"/>
        <end position="136"/>
    </location>
</feature>
<reference evidence="4" key="1">
    <citation type="journal article" date="2019" name="Int. J. Syst. Evol. Microbiol.">
        <title>The Global Catalogue of Microorganisms (GCM) 10K type strain sequencing project: providing services to taxonomists for standard genome sequencing and annotation.</title>
        <authorList>
            <consortium name="The Broad Institute Genomics Platform"/>
            <consortium name="The Broad Institute Genome Sequencing Center for Infectious Disease"/>
            <person name="Wu L."/>
            <person name="Ma J."/>
        </authorList>
    </citation>
    <scope>NUCLEOTIDE SEQUENCE [LARGE SCALE GENOMIC DNA]</scope>
    <source>
        <strain evidence="4">CGMCC-1.15741</strain>
    </source>
</reference>
<dbReference type="Proteomes" id="UP001596303">
    <property type="component" value="Unassembled WGS sequence"/>
</dbReference>
<keyword evidence="2" id="KW-0732">Signal</keyword>
<sequence>MRTCYAFIILLGLLGLSPATLAQGFEGYWKTGFGDVHLYEDYEGTGRENIVYGTYGERGFIVGKSNGQTLRGVFVYADQTTGRIDTDRARNFGTFEWNLTADFKRFNGPWTWGKEVPNGSGQGWSGTRESEDLPQTDKSKLRKWSFGYALQAGKTVNAWMRAVRDLDGAGYVDPDSFGLGDFDISVVSGGEGAPPTLSRAEQDATAKVKRANPGLYETCWIVNVEASTLRCDLRQPLFTVKGVAGMETALSSDAYPDDKRLLLDLRNCLPGTAKVDGFYLVCESSAYSGSFTQSCDPLRIEAGSSSFEYRFVSYCDGPSHRLPRGFEQQTLFNEKGKTVTYYRYPTLVEHASSDDRPYKSVLSDAYDCASKRLWNNNGYLNCSR</sequence>
<protein>
    <recommendedName>
        <fullName evidence="5">Beta/gamma crystallin 'Greek key' domain-containing protein</fullName>
    </recommendedName>
</protein>
<name>A0ABW1S5W7_9PROT</name>